<feature type="domain" description="Aldehyde dehydrogenase" evidence="3">
    <location>
        <begin position="24"/>
        <end position="63"/>
    </location>
</feature>
<organism evidence="4 5">
    <name type="scientific">Rhodopila globiformis</name>
    <name type="common">Rhodopseudomonas globiformis</name>
    <dbReference type="NCBI Taxonomy" id="1071"/>
    <lineage>
        <taxon>Bacteria</taxon>
        <taxon>Pseudomonadati</taxon>
        <taxon>Pseudomonadota</taxon>
        <taxon>Alphaproteobacteria</taxon>
        <taxon>Acetobacterales</taxon>
        <taxon>Acetobacteraceae</taxon>
        <taxon>Rhodopila</taxon>
    </lineage>
</organism>
<dbReference type="SUPFAM" id="SSF53720">
    <property type="entry name" value="ALDH-like"/>
    <property type="match status" value="1"/>
</dbReference>
<evidence type="ECO:0000313" key="5">
    <source>
        <dbReference type="Proteomes" id="UP000239724"/>
    </source>
</evidence>
<evidence type="ECO:0000259" key="3">
    <source>
        <dbReference type="Pfam" id="PF00171"/>
    </source>
</evidence>
<evidence type="ECO:0000256" key="1">
    <source>
        <dbReference type="ARBA" id="ARBA00023002"/>
    </source>
</evidence>
<name>A0A2S6MU88_RHOGL</name>
<comment type="caution">
    <text evidence="4">The sequence shown here is derived from an EMBL/GenBank/DDBJ whole genome shotgun (WGS) entry which is preliminary data.</text>
</comment>
<sequence length="122" mass="13140">MNVMTSAHPFLDGRTKRMLIGGKWLEAASGKNFATHNPATGEILAQVAEGDAEDIDRAVAAAHLLYVVPTIAPDTGRATVRKLNFPRPVHHRERWRRGLQKIPAAPGPGNSRSAAGGEDAKR</sequence>
<feature type="region of interest" description="Disordered" evidence="2">
    <location>
        <begin position="89"/>
        <end position="122"/>
    </location>
</feature>
<evidence type="ECO:0000256" key="2">
    <source>
        <dbReference type="SAM" id="MobiDB-lite"/>
    </source>
</evidence>
<reference evidence="4 5" key="1">
    <citation type="journal article" date="2018" name="Arch. Microbiol.">
        <title>New insights into the metabolic potential of the phototrophic purple bacterium Rhodopila globiformis DSM 161(T) from its draft genome sequence and evidence for a vanadium-dependent nitrogenase.</title>
        <authorList>
            <person name="Imhoff J.F."/>
            <person name="Rahn T."/>
            <person name="Kunzel S."/>
            <person name="Neulinger S.C."/>
        </authorList>
    </citation>
    <scope>NUCLEOTIDE SEQUENCE [LARGE SCALE GENOMIC DNA]</scope>
    <source>
        <strain evidence="4 5">DSM 161</strain>
    </source>
</reference>
<protein>
    <recommendedName>
        <fullName evidence="3">Aldehyde dehydrogenase domain-containing protein</fullName>
    </recommendedName>
</protein>
<dbReference type="Gene3D" id="3.40.605.10">
    <property type="entry name" value="Aldehyde Dehydrogenase, Chain A, domain 1"/>
    <property type="match status" value="1"/>
</dbReference>
<dbReference type="GO" id="GO:0016491">
    <property type="term" value="F:oxidoreductase activity"/>
    <property type="evidence" value="ECO:0007669"/>
    <property type="project" value="UniProtKB-KW"/>
</dbReference>
<dbReference type="Pfam" id="PF00171">
    <property type="entry name" value="Aldedh"/>
    <property type="match status" value="1"/>
</dbReference>
<dbReference type="InterPro" id="IPR015590">
    <property type="entry name" value="Aldehyde_DH_dom"/>
</dbReference>
<keyword evidence="5" id="KW-1185">Reference proteome</keyword>
<dbReference type="InterPro" id="IPR016162">
    <property type="entry name" value="Ald_DH_N"/>
</dbReference>
<proteinExistence type="predicted"/>
<gene>
    <name evidence="4" type="ORF">CCS01_31645</name>
</gene>
<feature type="compositionally biased region" description="Basic residues" evidence="2">
    <location>
        <begin position="89"/>
        <end position="99"/>
    </location>
</feature>
<dbReference type="AlphaFoldDB" id="A0A2S6MU88"/>
<evidence type="ECO:0000313" key="4">
    <source>
        <dbReference type="EMBL" id="PPQ25922.1"/>
    </source>
</evidence>
<keyword evidence="1" id="KW-0560">Oxidoreductase</keyword>
<accession>A0A2S6MU88</accession>
<dbReference type="EMBL" id="NHRY01000276">
    <property type="protein sequence ID" value="PPQ25922.1"/>
    <property type="molecule type" value="Genomic_DNA"/>
</dbReference>
<dbReference type="InterPro" id="IPR016161">
    <property type="entry name" value="Ald_DH/histidinol_DH"/>
</dbReference>
<dbReference type="Proteomes" id="UP000239724">
    <property type="component" value="Unassembled WGS sequence"/>
</dbReference>